<evidence type="ECO:0000313" key="3">
    <source>
        <dbReference type="Proteomes" id="UP000189883"/>
    </source>
</evidence>
<feature type="region of interest" description="Disordered" evidence="1">
    <location>
        <begin position="1"/>
        <end position="25"/>
    </location>
</feature>
<evidence type="ECO:0000256" key="1">
    <source>
        <dbReference type="SAM" id="MobiDB-lite"/>
    </source>
</evidence>
<feature type="compositionally biased region" description="Polar residues" evidence="1">
    <location>
        <begin position="8"/>
        <end position="18"/>
    </location>
</feature>
<name>A0A1S7DSQ5_RIEAN</name>
<dbReference type="AlphaFoldDB" id="A0A1S7DSQ5"/>
<dbReference type="EMBL" id="CP011859">
    <property type="protein sequence ID" value="AQY22146.1"/>
    <property type="molecule type" value="Genomic_DNA"/>
</dbReference>
<reference evidence="2 3" key="1">
    <citation type="submission" date="2015-06" db="EMBL/GenBank/DDBJ databases">
        <title>R. anatipestifer strain HXb2 is the most virulent strain so far, and the genome sequence would help us uncover the pathogenesis.</title>
        <authorList>
            <person name="Hu Q."/>
            <person name="Qi J."/>
            <person name="Bo H."/>
            <person name="Liu G."/>
            <person name="Tao M."/>
            <person name="Ding Y."/>
            <person name="Xue Y."/>
        </authorList>
    </citation>
    <scope>NUCLEOTIDE SEQUENCE [LARGE SCALE GENOMIC DNA]</scope>
    <source>
        <strain evidence="2 3">HXb2</strain>
    </source>
</reference>
<protein>
    <submittedName>
        <fullName evidence="2">ATPase</fullName>
    </submittedName>
</protein>
<sequence>MVPVAEGSQASQEAPKTTVTKEQEEPSLFDTVLKSPMAKTFGTTLMREGAKAILGMLGLKSTSRRRY</sequence>
<proteinExistence type="predicted"/>
<gene>
    <name evidence="2" type="ORF">AB406_1198</name>
</gene>
<accession>A0A1S7DSQ5</accession>
<evidence type="ECO:0000313" key="2">
    <source>
        <dbReference type="EMBL" id="AQY22146.1"/>
    </source>
</evidence>
<dbReference type="Proteomes" id="UP000189883">
    <property type="component" value="Chromosome"/>
</dbReference>
<organism evidence="2 3">
    <name type="scientific">Riemerella anatipestifer</name>
    <name type="common">Moraxella anatipestifer</name>
    <dbReference type="NCBI Taxonomy" id="34085"/>
    <lineage>
        <taxon>Bacteria</taxon>
        <taxon>Pseudomonadati</taxon>
        <taxon>Bacteroidota</taxon>
        <taxon>Flavobacteriia</taxon>
        <taxon>Flavobacteriales</taxon>
        <taxon>Weeksellaceae</taxon>
        <taxon>Riemerella</taxon>
    </lineage>
</organism>
<dbReference type="RefSeq" id="WP_079207376.1">
    <property type="nucleotide sequence ID" value="NZ_CP011859.1"/>
</dbReference>